<accession>A0AAW1CU98</accession>
<dbReference type="Gene3D" id="3.30.160.60">
    <property type="entry name" value="Classic Zinc Finger"/>
    <property type="match status" value="1"/>
</dbReference>
<proteinExistence type="predicted"/>
<dbReference type="Proteomes" id="UP001461498">
    <property type="component" value="Unassembled WGS sequence"/>
</dbReference>
<dbReference type="InterPro" id="IPR036236">
    <property type="entry name" value="Znf_C2H2_sf"/>
</dbReference>
<keyword evidence="3" id="KW-1185">Reference proteome</keyword>
<gene>
    <name evidence="2" type="ORF">O3M35_011213</name>
</gene>
<evidence type="ECO:0008006" key="4">
    <source>
        <dbReference type="Google" id="ProtNLM"/>
    </source>
</evidence>
<dbReference type="AlphaFoldDB" id="A0AAW1CU98"/>
<sequence>MISSINSASREESTPKPRTRIHKKHNCRNCCRSYLHLGNLNKHLKYECGKEAQFQCPFCTYKGKQKSHIKQHIANRHPVMLKQSGYF</sequence>
<dbReference type="EMBL" id="JAPXFL010000008">
    <property type="protein sequence ID" value="KAK9502431.1"/>
    <property type="molecule type" value="Genomic_DNA"/>
</dbReference>
<comment type="caution">
    <text evidence="2">The sequence shown here is derived from an EMBL/GenBank/DDBJ whole genome shotgun (WGS) entry which is preliminary data.</text>
</comment>
<protein>
    <recommendedName>
        <fullName evidence="4">Longitudinals lacking protein</fullName>
    </recommendedName>
</protein>
<name>A0AAW1CU98_9HEMI</name>
<organism evidence="2 3">
    <name type="scientific">Rhynocoris fuscipes</name>
    <dbReference type="NCBI Taxonomy" id="488301"/>
    <lineage>
        <taxon>Eukaryota</taxon>
        <taxon>Metazoa</taxon>
        <taxon>Ecdysozoa</taxon>
        <taxon>Arthropoda</taxon>
        <taxon>Hexapoda</taxon>
        <taxon>Insecta</taxon>
        <taxon>Pterygota</taxon>
        <taxon>Neoptera</taxon>
        <taxon>Paraneoptera</taxon>
        <taxon>Hemiptera</taxon>
        <taxon>Heteroptera</taxon>
        <taxon>Panheteroptera</taxon>
        <taxon>Cimicomorpha</taxon>
        <taxon>Reduviidae</taxon>
        <taxon>Harpactorinae</taxon>
        <taxon>Harpactorini</taxon>
        <taxon>Rhynocoris</taxon>
    </lineage>
</organism>
<dbReference type="SUPFAM" id="SSF57667">
    <property type="entry name" value="beta-beta-alpha zinc fingers"/>
    <property type="match status" value="1"/>
</dbReference>
<evidence type="ECO:0000256" key="1">
    <source>
        <dbReference type="SAM" id="MobiDB-lite"/>
    </source>
</evidence>
<feature type="region of interest" description="Disordered" evidence="1">
    <location>
        <begin position="1"/>
        <end position="22"/>
    </location>
</feature>
<evidence type="ECO:0000313" key="2">
    <source>
        <dbReference type="EMBL" id="KAK9502431.1"/>
    </source>
</evidence>
<evidence type="ECO:0000313" key="3">
    <source>
        <dbReference type="Proteomes" id="UP001461498"/>
    </source>
</evidence>
<reference evidence="2 3" key="1">
    <citation type="submission" date="2022-12" db="EMBL/GenBank/DDBJ databases">
        <title>Chromosome-level genome assembly of true bugs.</title>
        <authorList>
            <person name="Ma L."/>
            <person name="Li H."/>
        </authorList>
    </citation>
    <scope>NUCLEOTIDE SEQUENCE [LARGE SCALE GENOMIC DNA]</scope>
    <source>
        <strain evidence="2">Lab_2022b</strain>
    </source>
</reference>